<proteinExistence type="predicted"/>
<sequence length="47" mass="5362">MAATAAADDTDRHEPRICNELYRRYDAARTVAPHRHAVHRDDGGRFV</sequence>
<gene>
    <name evidence="1" type="ORF">BURPS1710A_1406</name>
</gene>
<protein>
    <submittedName>
        <fullName evidence="1">Uncharacterized protein</fullName>
    </submittedName>
</protein>
<dbReference type="Proteomes" id="UP000001812">
    <property type="component" value="Chromosome I"/>
</dbReference>
<evidence type="ECO:0000313" key="1">
    <source>
        <dbReference type="EMBL" id="EET09785.1"/>
    </source>
</evidence>
<accession>A0A0E1W998</accession>
<name>A0A0E1W998_BURPE</name>
<organism evidence="1">
    <name type="scientific">Burkholderia pseudomallei 1710a</name>
    <dbReference type="NCBI Taxonomy" id="320371"/>
    <lineage>
        <taxon>Bacteria</taxon>
        <taxon>Pseudomonadati</taxon>
        <taxon>Pseudomonadota</taxon>
        <taxon>Betaproteobacteria</taxon>
        <taxon>Burkholderiales</taxon>
        <taxon>Burkholderiaceae</taxon>
        <taxon>Burkholderia</taxon>
        <taxon>pseudomallei group</taxon>
    </lineage>
</organism>
<dbReference type="EMBL" id="CM000832">
    <property type="protein sequence ID" value="EET09785.1"/>
    <property type="molecule type" value="Genomic_DNA"/>
</dbReference>
<dbReference type="AlphaFoldDB" id="A0A0E1W998"/>
<reference evidence="1" key="1">
    <citation type="submission" date="2009-05" db="EMBL/GenBank/DDBJ databases">
        <authorList>
            <person name="Harkins D.M."/>
            <person name="DeShazer D."/>
            <person name="Woods D.E."/>
            <person name="Brinkac L.M."/>
            <person name="Brown K.A."/>
            <person name="Hung G.C."/>
            <person name="Tuanyok A."/>
            <person name="Zhang B."/>
            <person name="Nierman W.C."/>
        </authorList>
    </citation>
    <scope>NUCLEOTIDE SEQUENCE [LARGE SCALE GENOMIC DNA]</scope>
    <source>
        <strain evidence="1">1710a</strain>
    </source>
</reference>
<dbReference type="HOGENOM" id="CLU_3165553_0_0_4"/>